<proteinExistence type="predicted"/>
<dbReference type="Proteomes" id="UP000885759">
    <property type="component" value="Unassembled WGS sequence"/>
</dbReference>
<dbReference type="SUPFAM" id="SSF88723">
    <property type="entry name" value="PIN domain-like"/>
    <property type="match status" value="1"/>
</dbReference>
<comment type="caution">
    <text evidence="2">The sequence shown here is derived from an EMBL/GenBank/DDBJ whole genome shotgun (WGS) entry which is preliminary data.</text>
</comment>
<sequence length="194" mass="22193">MLVAFLDACVLYPADYRDLLLHLAAAGAFRPLWSPDVQQEWAQNLLRKRPDLTHEQLEHTRNQMNRAFPSACVRGYDDLISEVSRLPDPDDRHVVAAAFVGGADLIVTENVKDFPETALKRFELEALELDAFLMHLVELDVRANGVPKTIVVGLERLRRGLRNPGKSQGELTAKWQRRGLRHFAEFAQAYHRQW</sequence>
<feature type="domain" description="PIN" evidence="1">
    <location>
        <begin position="5"/>
        <end position="112"/>
    </location>
</feature>
<reference evidence="2" key="1">
    <citation type="journal article" date="2020" name="mSystems">
        <title>Genome- and Community-Level Interaction Insights into Carbon Utilization and Element Cycling Functions of Hydrothermarchaeota in Hydrothermal Sediment.</title>
        <authorList>
            <person name="Zhou Z."/>
            <person name="Liu Y."/>
            <person name="Xu W."/>
            <person name="Pan J."/>
            <person name="Luo Z.H."/>
            <person name="Li M."/>
        </authorList>
    </citation>
    <scope>NUCLEOTIDE SEQUENCE [LARGE SCALE GENOMIC DNA]</scope>
    <source>
        <strain evidence="2">HyVt-570</strain>
    </source>
</reference>
<dbReference type="InterPro" id="IPR029060">
    <property type="entry name" value="PIN-like_dom_sf"/>
</dbReference>
<dbReference type="InterPro" id="IPR002716">
    <property type="entry name" value="PIN_dom"/>
</dbReference>
<name>A0A7C4VCU7_9DEIN</name>
<dbReference type="AlphaFoldDB" id="A0A7C4VCU7"/>
<protein>
    <submittedName>
        <fullName evidence="2">PIN domain-containing protein</fullName>
    </submittedName>
</protein>
<organism evidence="2">
    <name type="scientific">Oceanithermus profundus</name>
    <dbReference type="NCBI Taxonomy" id="187137"/>
    <lineage>
        <taxon>Bacteria</taxon>
        <taxon>Thermotogati</taxon>
        <taxon>Deinococcota</taxon>
        <taxon>Deinococci</taxon>
        <taxon>Thermales</taxon>
        <taxon>Thermaceae</taxon>
        <taxon>Oceanithermus</taxon>
    </lineage>
</organism>
<evidence type="ECO:0000259" key="1">
    <source>
        <dbReference type="Pfam" id="PF13470"/>
    </source>
</evidence>
<evidence type="ECO:0000313" key="2">
    <source>
        <dbReference type="EMBL" id="HGY09906.1"/>
    </source>
</evidence>
<dbReference type="EMBL" id="DRPZ01000197">
    <property type="protein sequence ID" value="HGY09906.1"/>
    <property type="molecule type" value="Genomic_DNA"/>
</dbReference>
<accession>A0A7C4VCU7</accession>
<dbReference type="Pfam" id="PF13470">
    <property type="entry name" value="PIN_3"/>
    <property type="match status" value="1"/>
</dbReference>
<gene>
    <name evidence="2" type="ORF">ENK37_07630</name>
</gene>